<reference evidence="1" key="1">
    <citation type="journal article" date="2020" name="Nature">
        <title>Giant virus diversity and host interactions through global metagenomics.</title>
        <authorList>
            <person name="Schulz F."/>
            <person name="Roux S."/>
            <person name="Paez-Espino D."/>
            <person name="Jungbluth S."/>
            <person name="Walsh D.A."/>
            <person name="Denef V.J."/>
            <person name="McMahon K.D."/>
            <person name="Konstantinidis K.T."/>
            <person name="Eloe-Fadrosh E.A."/>
            <person name="Kyrpides N.C."/>
            <person name="Woyke T."/>
        </authorList>
    </citation>
    <scope>NUCLEOTIDE SEQUENCE</scope>
    <source>
        <strain evidence="1">GVMAG-M-3300023184-50</strain>
    </source>
</reference>
<name>A0A6C0I708_9ZZZZ</name>
<protein>
    <submittedName>
        <fullName evidence="1">Uncharacterized protein</fullName>
    </submittedName>
</protein>
<organism evidence="1">
    <name type="scientific">viral metagenome</name>
    <dbReference type="NCBI Taxonomy" id="1070528"/>
    <lineage>
        <taxon>unclassified sequences</taxon>
        <taxon>metagenomes</taxon>
        <taxon>organismal metagenomes</taxon>
    </lineage>
</organism>
<dbReference type="EMBL" id="MN740115">
    <property type="protein sequence ID" value="QHT88360.1"/>
    <property type="molecule type" value="Genomic_DNA"/>
</dbReference>
<accession>A0A6C0I708</accession>
<sequence length="324" mass="34838">MATPVTLTLKTVLQAGAESTRTALLNTSEGIELTYAPDVDIYINVAAAHLNTVFNTSGAAGVFTDLSMGEIGDARGYLAMVAAGVSGQNVSGQPLDFSFTWSNLNATPIAELRELHANVWNPSQSTTGLYATLSEYDFSTTAGATNKNQSIPTILQSANRGLGAGGNTAAAFMGTVFHNQSTAILNYNSDLFKRATLTVSEVYSTVLNTANAVDVRPYREELFIQAYNQYKYDLSYQRLALTDGDEIQVPVRFQVYQEVNYDLSGSPIDGPGTNDHSNHMLTFVVGSGISAQEFSVMKKESVTSTVNYMLHFVAVGDTVDLSRA</sequence>
<evidence type="ECO:0000313" key="1">
    <source>
        <dbReference type="EMBL" id="QHT88360.1"/>
    </source>
</evidence>
<dbReference type="AlphaFoldDB" id="A0A6C0I708"/>
<proteinExistence type="predicted"/>